<dbReference type="EMBL" id="JBHLYR010000063">
    <property type="protein sequence ID" value="MFB9994637.1"/>
    <property type="molecule type" value="Genomic_DNA"/>
</dbReference>
<dbReference type="NCBIfam" id="TIGR00180">
    <property type="entry name" value="parB_part"/>
    <property type="match status" value="1"/>
</dbReference>
<dbReference type="PANTHER" id="PTHR33375">
    <property type="entry name" value="CHROMOSOME-PARTITIONING PROTEIN PARB-RELATED"/>
    <property type="match status" value="1"/>
</dbReference>
<dbReference type="PANTHER" id="PTHR33375:SF7">
    <property type="entry name" value="CHROMOSOME 2-PARTITIONING PROTEIN PARB-RELATED"/>
    <property type="match status" value="1"/>
</dbReference>
<feature type="coiled-coil region" evidence="2">
    <location>
        <begin position="106"/>
        <end position="133"/>
    </location>
</feature>
<protein>
    <submittedName>
        <fullName evidence="4">ParB/RepB/Spo0J family partition protein</fullName>
    </submittedName>
</protein>
<feature type="domain" description="ParB-like N-terminal" evidence="3">
    <location>
        <begin position="33"/>
        <end position="123"/>
    </location>
</feature>
<dbReference type="InterPro" id="IPR004437">
    <property type="entry name" value="ParB/RepB/Spo0J"/>
</dbReference>
<dbReference type="RefSeq" id="WP_380015776.1">
    <property type="nucleotide sequence ID" value="NZ_JBHLYR010000063.1"/>
</dbReference>
<comment type="caution">
    <text evidence="4">The sequence shown here is derived from an EMBL/GenBank/DDBJ whole genome shotgun (WGS) entry which is preliminary data.</text>
</comment>
<dbReference type="CDD" id="cd16393">
    <property type="entry name" value="SPO0J_N"/>
    <property type="match status" value="1"/>
</dbReference>
<dbReference type="Pfam" id="PF02195">
    <property type="entry name" value="ParB_N"/>
    <property type="match status" value="1"/>
</dbReference>
<evidence type="ECO:0000256" key="1">
    <source>
        <dbReference type="ARBA" id="ARBA00006295"/>
    </source>
</evidence>
<evidence type="ECO:0000256" key="2">
    <source>
        <dbReference type="SAM" id="Coils"/>
    </source>
</evidence>
<dbReference type="InterPro" id="IPR036086">
    <property type="entry name" value="ParB/Sulfiredoxin_sf"/>
</dbReference>
<sequence>MSAKTRPAIRPVVGSRLSGLVSGVEALSQPASTTLSISALQAGTFQPRVHFAPEALEDLARSIREQGVLQPLLVRPLAGGRYEIVAGERRWRAAGLAGLTEIPVLIRELDDSQARLAAAVENLQRENLNVIEEVRARLQVAAAALGVPESEAVARMFALDRAPEVDPEAVARLDTTFGALGRESWRSFIRNRAAVLNLPEEVQAAVRAGLDYRKALVIGRVADADARAVLLQSAGAGATVQDLRAQVAPTTAPAEGWQAVARRLNHRRALDGLDPVRRKKVERLLGQVQALLDGE</sequence>
<dbReference type="Gene3D" id="1.10.10.2830">
    <property type="match status" value="1"/>
</dbReference>
<dbReference type="Gene3D" id="3.90.1530.30">
    <property type="match status" value="1"/>
</dbReference>
<dbReference type="InterPro" id="IPR003115">
    <property type="entry name" value="ParB_N"/>
</dbReference>
<dbReference type="Proteomes" id="UP001589733">
    <property type="component" value="Unassembled WGS sequence"/>
</dbReference>
<keyword evidence="2" id="KW-0175">Coiled coil</keyword>
<evidence type="ECO:0000259" key="3">
    <source>
        <dbReference type="SMART" id="SM00470"/>
    </source>
</evidence>
<proteinExistence type="inferred from homology"/>
<name>A0ABV6B4H1_9DEIO</name>
<dbReference type="SUPFAM" id="SSF110849">
    <property type="entry name" value="ParB/Sulfiredoxin"/>
    <property type="match status" value="1"/>
</dbReference>
<dbReference type="SMART" id="SM00470">
    <property type="entry name" value="ParB"/>
    <property type="match status" value="1"/>
</dbReference>
<keyword evidence="5" id="KW-1185">Reference proteome</keyword>
<dbReference type="InterPro" id="IPR050336">
    <property type="entry name" value="Chromosome_partition/occlusion"/>
</dbReference>
<reference evidence="4 5" key="1">
    <citation type="submission" date="2024-09" db="EMBL/GenBank/DDBJ databases">
        <authorList>
            <person name="Sun Q."/>
            <person name="Mori K."/>
        </authorList>
    </citation>
    <scope>NUCLEOTIDE SEQUENCE [LARGE SCALE GENOMIC DNA]</scope>
    <source>
        <strain evidence="4 5">JCM 13503</strain>
    </source>
</reference>
<organism evidence="4 5">
    <name type="scientific">Deinococcus oregonensis</name>
    <dbReference type="NCBI Taxonomy" id="1805970"/>
    <lineage>
        <taxon>Bacteria</taxon>
        <taxon>Thermotogati</taxon>
        <taxon>Deinococcota</taxon>
        <taxon>Deinococci</taxon>
        <taxon>Deinococcales</taxon>
        <taxon>Deinococcaceae</taxon>
        <taxon>Deinococcus</taxon>
    </lineage>
</organism>
<evidence type="ECO:0000313" key="4">
    <source>
        <dbReference type="EMBL" id="MFB9994637.1"/>
    </source>
</evidence>
<evidence type="ECO:0000313" key="5">
    <source>
        <dbReference type="Proteomes" id="UP001589733"/>
    </source>
</evidence>
<gene>
    <name evidence="4" type="ORF">ACFFLM_22000</name>
</gene>
<accession>A0ABV6B4H1</accession>
<dbReference type="SUPFAM" id="SSF109709">
    <property type="entry name" value="KorB DNA-binding domain-like"/>
    <property type="match status" value="1"/>
</dbReference>
<comment type="similarity">
    <text evidence="1">Belongs to the ParB family.</text>
</comment>